<dbReference type="InterPro" id="IPR042104">
    <property type="entry name" value="PKS_dehydratase_sf"/>
</dbReference>
<dbReference type="InterPro" id="IPR006162">
    <property type="entry name" value="Ppantetheine_attach_site"/>
</dbReference>
<dbReference type="InterPro" id="IPR055123">
    <property type="entry name" value="SpnB-like_Rossmann"/>
</dbReference>
<dbReference type="PANTHER" id="PTHR43775">
    <property type="entry name" value="FATTY ACID SYNTHASE"/>
    <property type="match status" value="1"/>
</dbReference>
<feature type="region of interest" description="Disordered" evidence="6">
    <location>
        <begin position="1213"/>
        <end position="1259"/>
    </location>
</feature>
<dbReference type="Gene3D" id="1.10.1200.10">
    <property type="entry name" value="ACP-like"/>
    <property type="match status" value="2"/>
</dbReference>
<feature type="region of interest" description="Disordered" evidence="6">
    <location>
        <begin position="1584"/>
        <end position="1608"/>
    </location>
</feature>
<evidence type="ECO:0000256" key="1">
    <source>
        <dbReference type="ARBA" id="ARBA00022450"/>
    </source>
</evidence>
<feature type="domain" description="Carrier" evidence="7">
    <location>
        <begin position="1884"/>
        <end position="1959"/>
    </location>
</feature>
<dbReference type="SUPFAM" id="SSF52151">
    <property type="entry name" value="FabD/lysophospholipase-like"/>
    <property type="match status" value="1"/>
</dbReference>
<dbReference type="Pfam" id="PF08659">
    <property type="entry name" value="KR"/>
    <property type="match status" value="2"/>
</dbReference>
<keyword evidence="4" id="KW-0012">Acyltransferase</keyword>
<evidence type="ECO:0000259" key="7">
    <source>
        <dbReference type="PROSITE" id="PS50075"/>
    </source>
</evidence>
<dbReference type="Pfam" id="PF14765">
    <property type="entry name" value="PS-DH"/>
    <property type="match status" value="1"/>
</dbReference>
<dbReference type="InterPro" id="IPR050091">
    <property type="entry name" value="PKS_NRPS_Biosynth_Enz"/>
</dbReference>
<dbReference type="SMART" id="SM01294">
    <property type="entry name" value="PKS_PP_betabranch"/>
    <property type="match status" value="2"/>
</dbReference>
<dbReference type="InterPro" id="IPR001227">
    <property type="entry name" value="Ac_transferase_dom_sf"/>
</dbReference>
<dbReference type="InterPro" id="IPR049552">
    <property type="entry name" value="PKS_DH_N"/>
</dbReference>
<dbReference type="SMART" id="SM00823">
    <property type="entry name" value="PKS_PP"/>
    <property type="match status" value="2"/>
</dbReference>
<dbReference type="InterPro" id="IPR016036">
    <property type="entry name" value="Malonyl_transacylase_ACP-bd"/>
</dbReference>
<evidence type="ECO:0000313" key="10">
    <source>
        <dbReference type="EMBL" id="MFC5001322.1"/>
    </source>
</evidence>
<dbReference type="InterPro" id="IPR016039">
    <property type="entry name" value="Thiolase-like"/>
</dbReference>
<dbReference type="InterPro" id="IPR032821">
    <property type="entry name" value="PKS_assoc"/>
</dbReference>
<evidence type="ECO:0000256" key="3">
    <source>
        <dbReference type="ARBA" id="ARBA00022679"/>
    </source>
</evidence>
<dbReference type="Pfam" id="PF00550">
    <property type="entry name" value="PP-binding"/>
    <property type="match status" value="2"/>
</dbReference>
<evidence type="ECO:0000259" key="8">
    <source>
        <dbReference type="PROSITE" id="PS52004"/>
    </source>
</evidence>
<dbReference type="Proteomes" id="UP001595912">
    <property type="component" value="Unassembled WGS sequence"/>
</dbReference>
<evidence type="ECO:0000259" key="9">
    <source>
        <dbReference type="PROSITE" id="PS52019"/>
    </source>
</evidence>
<evidence type="ECO:0000313" key="11">
    <source>
        <dbReference type="Proteomes" id="UP001595912"/>
    </source>
</evidence>
<evidence type="ECO:0000256" key="4">
    <source>
        <dbReference type="ARBA" id="ARBA00023315"/>
    </source>
</evidence>
<dbReference type="InterPro" id="IPR057326">
    <property type="entry name" value="KR_dom"/>
</dbReference>
<feature type="domain" description="PKS/mFAS DH" evidence="9">
    <location>
        <begin position="1127"/>
        <end position="1400"/>
    </location>
</feature>
<dbReference type="Gene3D" id="3.40.366.10">
    <property type="entry name" value="Malonyl-Coenzyme A Acyl Carrier Protein, domain 2"/>
    <property type="match status" value="1"/>
</dbReference>
<dbReference type="CDD" id="cd00833">
    <property type="entry name" value="PKS"/>
    <property type="match status" value="1"/>
</dbReference>
<dbReference type="InterPro" id="IPR014043">
    <property type="entry name" value="Acyl_transferase_dom"/>
</dbReference>
<dbReference type="InterPro" id="IPR036736">
    <property type="entry name" value="ACP-like_sf"/>
</dbReference>
<dbReference type="Pfam" id="PF00109">
    <property type="entry name" value="ketoacyl-synt"/>
    <property type="match status" value="1"/>
</dbReference>
<name>A0ABV9W274_9ACTN</name>
<keyword evidence="2" id="KW-0597">Phosphoprotein</keyword>
<dbReference type="InterPro" id="IPR036291">
    <property type="entry name" value="NAD(P)-bd_dom_sf"/>
</dbReference>
<dbReference type="SUPFAM" id="SSF53901">
    <property type="entry name" value="Thiolase-like"/>
    <property type="match status" value="1"/>
</dbReference>
<dbReference type="SMART" id="SM00822">
    <property type="entry name" value="PKS_KR"/>
    <property type="match status" value="1"/>
</dbReference>
<feature type="active site" description="Proton acceptor; for dehydratase activity" evidence="5">
    <location>
        <position position="1158"/>
    </location>
</feature>
<keyword evidence="1" id="KW-0596">Phosphopantetheine</keyword>
<dbReference type="Gene3D" id="3.40.50.720">
    <property type="entry name" value="NAD(P)-binding Rossmann-like Domain"/>
    <property type="match status" value="2"/>
</dbReference>
<dbReference type="SUPFAM" id="SSF51735">
    <property type="entry name" value="NAD(P)-binding Rossmann-fold domains"/>
    <property type="match status" value="3"/>
</dbReference>
<feature type="domain" description="Carrier" evidence="7">
    <location>
        <begin position="138"/>
        <end position="213"/>
    </location>
</feature>
<dbReference type="EMBL" id="JBHSIU010000034">
    <property type="protein sequence ID" value="MFC5001322.1"/>
    <property type="molecule type" value="Genomic_DNA"/>
</dbReference>
<evidence type="ECO:0000256" key="5">
    <source>
        <dbReference type="PROSITE-ProRule" id="PRU01363"/>
    </source>
</evidence>
<dbReference type="Pfam" id="PF21089">
    <property type="entry name" value="PKS_DH_N"/>
    <property type="match status" value="1"/>
</dbReference>
<dbReference type="CDD" id="cd08956">
    <property type="entry name" value="KR_3_FAS_SDR_x"/>
    <property type="match status" value="1"/>
</dbReference>
<keyword evidence="11" id="KW-1185">Reference proteome</keyword>
<evidence type="ECO:0000256" key="6">
    <source>
        <dbReference type="SAM" id="MobiDB-lite"/>
    </source>
</evidence>
<dbReference type="PROSITE" id="PS00606">
    <property type="entry name" value="KS3_1"/>
    <property type="match status" value="1"/>
</dbReference>
<dbReference type="InterPro" id="IPR018201">
    <property type="entry name" value="Ketoacyl_synth_AS"/>
</dbReference>
<dbReference type="PROSITE" id="PS52019">
    <property type="entry name" value="PKS_MFAS_DH"/>
    <property type="match status" value="1"/>
</dbReference>
<organism evidence="10 11">
    <name type="scientific">Dactylosporangium cerinum</name>
    <dbReference type="NCBI Taxonomy" id="1434730"/>
    <lineage>
        <taxon>Bacteria</taxon>
        <taxon>Bacillati</taxon>
        <taxon>Actinomycetota</taxon>
        <taxon>Actinomycetes</taxon>
        <taxon>Micromonosporales</taxon>
        <taxon>Micromonosporaceae</taxon>
        <taxon>Dactylosporangium</taxon>
    </lineage>
</organism>
<dbReference type="RefSeq" id="WP_380118254.1">
    <property type="nucleotide sequence ID" value="NZ_JBHSIU010000034.1"/>
</dbReference>
<dbReference type="InterPro" id="IPR009081">
    <property type="entry name" value="PP-bd_ACP"/>
</dbReference>
<accession>A0ABV9W274</accession>
<gene>
    <name evidence="10" type="ORF">ACFPIJ_26250</name>
</gene>
<dbReference type="InterPro" id="IPR013968">
    <property type="entry name" value="PKS_KR"/>
</dbReference>
<dbReference type="PROSITE" id="PS00012">
    <property type="entry name" value="PHOSPHOPANTETHEINE"/>
    <property type="match status" value="2"/>
</dbReference>
<dbReference type="InterPro" id="IPR020807">
    <property type="entry name" value="PKS_DH"/>
</dbReference>
<feature type="compositionally biased region" description="Pro residues" evidence="6">
    <location>
        <begin position="1590"/>
        <end position="1602"/>
    </location>
</feature>
<dbReference type="SMART" id="SM00826">
    <property type="entry name" value="PKS_DH"/>
    <property type="match status" value="1"/>
</dbReference>
<dbReference type="Gene3D" id="3.40.47.10">
    <property type="match status" value="1"/>
</dbReference>
<comment type="caution">
    <text evidence="10">The sequence shown here is derived from an EMBL/GenBank/DDBJ whole genome shotgun (WGS) entry which is preliminary data.</text>
</comment>
<protein>
    <submittedName>
        <fullName evidence="10">SDR family NAD(P)-dependent oxidoreductase</fullName>
    </submittedName>
</protein>
<feature type="active site" description="Proton donor; for dehydratase activity" evidence="5">
    <location>
        <position position="1324"/>
    </location>
</feature>
<dbReference type="SMART" id="SM00827">
    <property type="entry name" value="PKS_AT"/>
    <property type="match status" value="1"/>
</dbReference>
<feature type="region of interest" description="N-terminal hotdog fold" evidence="5">
    <location>
        <begin position="1127"/>
        <end position="1251"/>
    </location>
</feature>
<dbReference type="InterPro" id="IPR049551">
    <property type="entry name" value="PKS_DH_C"/>
</dbReference>
<dbReference type="Gene3D" id="3.30.70.3290">
    <property type="match status" value="1"/>
</dbReference>
<dbReference type="InterPro" id="IPR016035">
    <property type="entry name" value="Acyl_Trfase/lysoPLipase"/>
</dbReference>
<dbReference type="SUPFAM" id="SSF55048">
    <property type="entry name" value="Probable ACP-binding domain of malonyl-CoA ACP transacylase"/>
    <property type="match status" value="1"/>
</dbReference>
<dbReference type="PANTHER" id="PTHR43775:SF51">
    <property type="entry name" value="INACTIVE PHENOLPHTHIOCEROL SYNTHESIS POLYKETIDE SYNTHASE TYPE I PKS1-RELATED"/>
    <property type="match status" value="1"/>
</dbReference>
<dbReference type="InterPro" id="IPR014030">
    <property type="entry name" value="Ketoacyl_synth_N"/>
</dbReference>
<dbReference type="InterPro" id="IPR020841">
    <property type="entry name" value="PKS_Beta-ketoAc_synthase_dom"/>
</dbReference>
<reference evidence="11" key="1">
    <citation type="journal article" date="2019" name="Int. J. Syst. Evol. Microbiol.">
        <title>The Global Catalogue of Microorganisms (GCM) 10K type strain sequencing project: providing services to taxonomists for standard genome sequencing and annotation.</title>
        <authorList>
            <consortium name="The Broad Institute Genomics Platform"/>
            <consortium name="The Broad Institute Genome Sequencing Center for Infectious Disease"/>
            <person name="Wu L."/>
            <person name="Ma J."/>
        </authorList>
    </citation>
    <scope>NUCLEOTIDE SEQUENCE [LARGE SCALE GENOMIC DNA]</scope>
    <source>
        <strain evidence="11">CGMCC 4.7152</strain>
    </source>
</reference>
<dbReference type="Pfam" id="PF16197">
    <property type="entry name" value="KAsynt_C_assoc"/>
    <property type="match status" value="1"/>
</dbReference>
<proteinExistence type="predicted"/>
<evidence type="ECO:0000256" key="2">
    <source>
        <dbReference type="ARBA" id="ARBA00022553"/>
    </source>
</evidence>
<sequence length="2038" mass="211082">LGNPGQANYAAANTYLDALAEHRHTQGLPALSLAWGLWEDAGGMGGEGTRRPAGRGGLAALTAAQGLALFDAALPAARPTAVPARLDARALRALAGVVPPMLRGLVRGPARRAANTDAGDGDALRARLAGLGEAEQTRLLVDFIRTHIAAVLGHASASDIDPERPFSDLGFDSLTGVELRNRLNTATGLRMSPTAVFDYPTPAALGGFLRTELGGTRAKTTRRAAAARPADEPVAIVGMACRFPGGADSPEQLWQVLASGIDAVGRFPDRPGWNTAELYDPDPEAPGKTYALEGGFVPHAADFDADFFGISPREAVATDPQQRLLLETTWEALERAGIDPATLRGSNTGVFAGVIAQAYGSTSPASSGAEGYLMIGTTTSIASGRIAYTFGWEGPAVTVDTACSSSLVALHLACQSIRNGECDMAIAGGTTIMASPAIFTEFSRQRGLAPDGRCKSFAAGADGTGWGEGAGVVLLERLSDARRNGHPILAVVRGSAVNQDGASNGLTAPNGPSQQRVIRQALSNARLASSDVDAVEAHGTGTKLGDPIEAQALLATYGQDRPADRPLWLGSIKSNIGHTQAAAGIAGVIKLTLALQHGELPKTLHADTPSPHVDWSAGNVALLTEAQPWRPNGRPRRAAVSSFGISGTNAHVIIEQSPDEAPATEADLPAPAPVAWVLSARTEQALVDQAAQLGSFVRSDPALRPADVAQVLVTGRARHPHRAVVVGTDRDELLAGLTAVPAEGGAAHLVRGSCDGPAGPVAFVFPGQGSQWAGMAAGLLETAPVFRQHVEKCAAALDPLTGWSLLELLRGAPGAPPLERADVVQPALFAVMTSLARQWQALGVRPDAVIGHSQGEIAAAYVAGALSLTDACRVVALRSQALSEILGLGGMVSLPLPADEVEKLIGRWDGRIGVAAVNGPAATVVSGDTAALEELLAGCESDGVRARRVPVDYASHSHHVEAIRDRLREVLAGIEPRAGQIAFCSTLTGEQIDTAALDAEYWYANLRSPVRFAPAARTLLDAGFRHFVECSPHPVLTTGLQDTAEHAGVEATVTGTLRRDEGDWTRLLISAAGLAVRGVEVDWSPVLAPLRPQRVQLPTYPFQRRPYWLRGTSASDVTAAGLATAGHPLLAAAAELPDGGWLFTGRLGPDTAGWIPDHAVLDTVLLPGAAFAELALHVAAHTGCERLEELTLQAPLILDDPAGVRLHVAAGPADPDGRRELTIDSRPAGPDGDGAWTRHADGVLSAAPPPASATVPGEARPPAGAVEVAVEQLYDRFLAAGLAYGPAFQGVRAAWRQGDTVYAEVALSEGTTPDGFGLHPALLDAALHAIALIPGTPEQAQVPFVFSGVDLPVPGADTLRVRITPTAAGTVRVDLADSAGTPVTTIESLAIRPIAVEQLRRAGGRDGALYRLDWTASGGTAADAGHVLVGPDPLGLGGAASYPDLATLRAAVAAGQAAPGLLVHVATTEPDTDPVAGAHALAGRVLGLCQEFLAAPELADTRLALLTRGATAAGGQPRDLPGAAVAGLLASAVTENPGRFVLVDLDDAAASRAAVPGALGIAIATDEPRIAVRGGAVLVPRLVLTDPAPERTPPPDRTPPSLDPDGTVLITGGTGTLAADVAAHLVTAHGARRLLLASRRGPAADGADDLVASLTALGAEPTVVACDVADRDALAALLETIPEAYPLTAVVHTAGVLDDGILAALTSDRLDTVLRPKADAAWHLHELTRDRDLAAFVLFSSFAGTVGSPGQANYAAANAFLDALAERRRMQGLPATSLAWGLWEQESGMTATLEHTERARMARNGLLPLPGAAALRLFDTALADGAAALVPVRLETAALRAQAGAGVLPAILRGLVRVPARRTSASAAALTRRLAGLGDAERETVLLDLIRGQIATVLGHASPDAVDVDRPFQDLGFDSLTAVELRNTLNTITGLRLPPTVIFDYPNTGALARHVRDRLAPAEAREPAGEELERLEAALGTITADDPGRSRITLRLQTLLTRWSEHSTAPVEMAAADRLETAGVDELFDFIDRELGRT</sequence>
<dbReference type="Pfam" id="PF02801">
    <property type="entry name" value="Ketoacyl-synt_C"/>
    <property type="match status" value="1"/>
</dbReference>
<dbReference type="Pfam" id="PF22953">
    <property type="entry name" value="SpnB_Rossmann"/>
    <property type="match status" value="1"/>
</dbReference>
<dbReference type="Pfam" id="PF00698">
    <property type="entry name" value="Acyl_transf_1"/>
    <property type="match status" value="1"/>
</dbReference>
<dbReference type="Gene3D" id="3.10.129.110">
    <property type="entry name" value="Polyketide synthase dehydratase"/>
    <property type="match status" value="1"/>
</dbReference>
<keyword evidence="3" id="KW-0808">Transferase</keyword>
<dbReference type="PROSITE" id="PS50075">
    <property type="entry name" value="CARRIER"/>
    <property type="match status" value="2"/>
</dbReference>
<feature type="non-terminal residue" evidence="10">
    <location>
        <position position="1"/>
    </location>
</feature>
<dbReference type="InterPro" id="IPR049900">
    <property type="entry name" value="PKS_mFAS_DH"/>
</dbReference>
<dbReference type="SMART" id="SM00825">
    <property type="entry name" value="PKS_KS"/>
    <property type="match status" value="1"/>
</dbReference>
<dbReference type="InterPro" id="IPR014031">
    <property type="entry name" value="Ketoacyl_synth_C"/>
</dbReference>
<feature type="region of interest" description="C-terminal hotdog fold" evidence="5">
    <location>
        <begin position="1265"/>
        <end position="1400"/>
    </location>
</feature>
<dbReference type="InterPro" id="IPR020806">
    <property type="entry name" value="PKS_PP-bd"/>
</dbReference>
<dbReference type="PROSITE" id="PS52004">
    <property type="entry name" value="KS3_2"/>
    <property type="match status" value="1"/>
</dbReference>
<feature type="domain" description="Ketosynthase family 3 (KS3)" evidence="8">
    <location>
        <begin position="231"/>
        <end position="656"/>
    </location>
</feature>
<dbReference type="SUPFAM" id="SSF47336">
    <property type="entry name" value="ACP-like"/>
    <property type="match status" value="2"/>
</dbReference>